<dbReference type="Pfam" id="PF00191">
    <property type="entry name" value="Annexin"/>
    <property type="match status" value="4"/>
</dbReference>
<organism evidence="8 9">
    <name type="scientific">Spinacia oleracea</name>
    <name type="common">Spinach</name>
    <dbReference type="NCBI Taxonomy" id="3562"/>
    <lineage>
        <taxon>Eukaryota</taxon>
        <taxon>Viridiplantae</taxon>
        <taxon>Streptophyta</taxon>
        <taxon>Embryophyta</taxon>
        <taxon>Tracheophyta</taxon>
        <taxon>Spermatophyta</taxon>
        <taxon>Magnoliopsida</taxon>
        <taxon>eudicotyledons</taxon>
        <taxon>Gunneridae</taxon>
        <taxon>Pentapetalae</taxon>
        <taxon>Caryophyllales</taxon>
        <taxon>Chenopodiaceae</taxon>
        <taxon>Chenopodioideae</taxon>
        <taxon>Anserineae</taxon>
        <taxon>Spinacia</taxon>
    </lineage>
</organism>
<evidence type="ECO:0000256" key="6">
    <source>
        <dbReference type="PIRSR" id="PIRSR609118-1"/>
    </source>
</evidence>
<dbReference type="InterPro" id="IPR018502">
    <property type="entry name" value="Annexin_repeat"/>
</dbReference>
<dbReference type="PRINTS" id="PR01814">
    <property type="entry name" value="ANNEXINPLANT"/>
</dbReference>
<proteinExistence type="inferred from homology"/>
<dbReference type="GO" id="GO:0001786">
    <property type="term" value="F:phosphatidylserine binding"/>
    <property type="evidence" value="ECO:0000318"/>
    <property type="project" value="GO_Central"/>
</dbReference>
<feature type="binding site" evidence="6">
    <location>
        <position position="27"/>
    </location>
    <ligand>
        <name>Ca(2+)</name>
        <dbReference type="ChEBI" id="CHEBI:29108"/>
        <label>1</label>
    </ligand>
</feature>
<keyword evidence="4 7" id="KW-0041">Annexin</keyword>
<dbReference type="GO" id="GO:0005509">
    <property type="term" value="F:calcium ion binding"/>
    <property type="evidence" value="ECO:0007669"/>
    <property type="project" value="InterPro"/>
</dbReference>
<dbReference type="KEGG" id="soe:110798909"/>
<dbReference type="OrthoDB" id="37886at2759"/>
<dbReference type="Proteomes" id="UP000813463">
    <property type="component" value="Chromosome 1"/>
</dbReference>
<sequence length="313" mass="36080">MATLVAPQHADPIADAEALRKACEGWGTNEKGIIEIICHRNAAQKKLIKEAYEEMYNENLIQRFEKELSGNFEKAVYRWMLDPCDREAVLAHDALKKGDFRVIIEISCLSSAEELLAIKRAYQVRYNYSLEEEVACHYSGDMRKLLLLLVSVHRHETQVSDPKLVEKEAEILQDCIKDKEYNHDEIIRILTTRSKAHLISTFYRFGDIHGTPIVEVLDSDHDKDFVVALQAAIRCIKSPQEYLEQVLTDALMKHGTDEDALTRVIVTRAEKDLGEIKDLFHQRHSKTLEEVVIKETHWDYEPFLLALLGKENH</sequence>
<gene>
    <name evidence="9" type="primary">LOC110798909</name>
</gene>
<dbReference type="SUPFAM" id="SSF47874">
    <property type="entry name" value="Annexin"/>
    <property type="match status" value="1"/>
</dbReference>
<dbReference type="Gene3D" id="1.10.220.10">
    <property type="entry name" value="Annexin"/>
    <property type="match status" value="4"/>
</dbReference>
<comment type="similarity">
    <text evidence="7">Belongs to the annexin family.</text>
</comment>
<feature type="binding site" evidence="6">
    <location>
        <position position="255"/>
    </location>
    <ligand>
        <name>Ca(2+)</name>
        <dbReference type="ChEBI" id="CHEBI:29108"/>
        <label>2</label>
    </ligand>
</feature>
<evidence type="ECO:0000256" key="4">
    <source>
        <dbReference type="ARBA" id="ARBA00023216"/>
    </source>
</evidence>
<dbReference type="GO" id="GO:0009409">
    <property type="term" value="P:response to cold"/>
    <property type="evidence" value="ECO:0000318"/>
    <property type="project" value="GO_Central"/>
</dbReference>
<dbReference type="FunFam" id="1.10.220.10:FF:000001">
    <property type="entry name" value="Annexin"/>
    <property type="match status" value="1"/>
</dbReference>
<evidence type="ECO:0000313" key="8">
    <source>
        <dbReference type="Proteomes" id="UP000813463"/>
    </source>
</evidence>
<dbReference type="GO" id="GO:0009651">
    <property type="term" value="P:response to salt stress"/>
    <property type="evidence" value="ECO:0000318"/>
    <property type="project" value="GO_Central"/>
</dbReference>
<keyword evidence="8" id="KW-1185">Reference proteome</keyword>
<dbReference type="PANTHER" id="PTHR10502:SF193">
    <property type="entry name" value="ANNEXIN D8"/>
    <property type="match status" value="1"/>
</dbReference>
<keyword evidence="3 6" id="KW-0106">Calcium</keyword>
<dbReference type="InterPro" id="IPR018252">
    <property type="entry name" value="Annexin_repeat_CS"/>
</dbReference>
<name>A0A9R0J234_SPIOL</name>
<dbReference type="InterPro" id="IPR037104">
    <property type="entry name" value="Annexin_sf"/>
</dbReference>
<dbReference type="RefSeq" id="XP_021859799.1">
    <property type="nucleotide sequence ID" value="XM_022004107.2"/>
</dbReference>
<dbReference type="GO" id="GO:0009408">
    <property type="term" value="P:response to heat"/>
    <property type="evidence" value="ECO:0000318"/>
    <property type="project" value="GO_Central"/>
</dbReference>
<reference evidence="8" key="1">
    <citation type="journal article" date="2021" name="Nat. Commun.">
        <title>Genomic analyses provide insights into spinach domestication and the genetic basis of agronomic traits.</title>
        <authorList>
            <person name="Cai X."/>
            <person name="Sun X."/>
            <person name="Xu C."/>
            <person name="Sun H."/>
            <person name="Wang X."/>
            <person name="Ge C."/>
            <person name="Zhang Z."/>
            <person name="Wang Q."/>
            <person name="Fei Z."/>
            <person name="Jiao C."/>
            <person name="Wang Q."/>
        </authorList>
    </citation>
    <scope>NUCLEOTIDE SEQUENCE [LARGE SCALE GENOMIC DNA]</scope>
    <source>
        <strain evidence="8">cv. Varoflay</strain>
    </source>
</reference>
<feature type="binding site" evidence="6">
    <location>
        <position position="67"/>
    </location>
    <ligand>
        <name>Ca(2+)</name>
        <dbReference type="ChEBI" id="CHEBI:29108"/>
        <label>1</label>
    </ligand>
</feature>
<reference evidence="9" key="2">
    <citation type="submission" date="2025-08" db="UniProtKB">
        <authorList>
            <consortium name="RefSeq"/>
        </authorList>
    </citation>
    <scope>IDENTIFICATION</scope>
    <source>
        <tissue evidence="9">Leaf</tissue>
    </source>
</reference>
<evidence type="ECO:0000313" key="9">
    <source>
        <dbReference type="RefSeq" id="XP_021859799.1"/>
    </source>
</evidence>
<evidence type="ECO:0000256" key="3">
    <source>
        <dbReference type="ARBA" id="ARBA00022837"/>
    </source>
</evidence>
<keyword evidence="5 7" id="KW-0111">Calcium/phospholipid-binding</keyword>
<protein>
    <recommendedName>
        <fullName evidence="7">Annexin</fullName>
    </recommendedName>
</protein>
<dbReference type="PROSITE" id="PS00223">
    <property type="entry name" value="ANNEXIN_1"/>
    <property type="match status" value="1"/>
</dbReference>
<dbReference type="FunFam" id="1.10.220.10:FF:000008">
    <property type="entry name" value="Annexin"/>
    <property type="match status" value="1"/>
</dbReference>
<keyword evidence="1 6" id="KW-0479">Metal-binding</keyword>
<evidence type="ECO:0000256" key="5">
    <source>
        <dbReference type="ARBA" id="ARBA00023302"/>
    </source>
</evidence>
<evidence type="ECO:0000256" key="7">
    <source>
        <dbReference type="RuleBase" id="RU003540"/>
    </source>
</evidence>
<feature type="binding site" evidence="6">
    <location>
        <position position="253"/>
    </location>
    <ligand>
        <name>Ca(2+)</name>
        <dbReference type="ChEBI" id="CHEBI:29108"/>
        <label>2</label>
    </ligand>
</feature>
<dbReference type="InterPro" id="IPR001464">
    <property type="entry name" value="Annexin"/>
</dbReference>
<comment type="domain">
    <text evidence="7">A pair of annexin repeats may form one binding site for calcium and phospholipid.</text>
</comment>
<dbReference type="InterPro" id="IPR009118">
    <property type="entry name" value="AnnexinD_plant"/>
</dbReference>
<keyword evidence="2 7" id="KW-0677">Repeat</keyword>
<feature type="binding site" evidence="6">
    <location>
        <position position="25"/>
    </location>
    <ligand>
        <name>Ca(2+)</name>
        <dbReference type="ChEBI" id="CHEBI:29108"/>
        <label>1</label>
    </ligand>
</feature>
<dbReference type="AlphaFoldDB" id="A0A9R0J234"/>
<dbReference type="GO" id="GO:0005737">
    <property type="term" value="C:cytoplasm"/>
    <property type="evidence" value="ECO:0000318"/>
    <property type="project" value="GO_Central"/>
</dbReference>
<feature type="binding site" evidence="6">
    <location>
        <position position="295"/>
    </location>
    <ligand>
        <name>Ca(2+)</name>
        <dbReference type="ChEBI" id="CHEBI:29108"/>
        <label>3</label>
    </ligand>
</feature>
<dbReference type="PROSITE" id="PS51897">
    <property type="entry name" value="ANNEXIN_2"/>
    <property type="match status" value="4"/>
</dbReference>
<feature type="binding site" evidence="6">
    <location>
        <position position="301"/>
    </location>
    <ligand>
        <name>Ca(2+)</name>
        <dbReference type="ChEBI" id="CHEBI:29108"/>
        <label>1</label>
    </ligand>
</feature>
<dbReference type="PANTHER" id="PTHR10502">
    <property type="entry name" value="ANNEXIN"/>
    <property type="match status" value="1"/>
</dbReference>
<feature type="binding site" evidence="6">
    <location>
        <position position="296"/>
    </location>
    <ligand>
        <name>Ca(2+)</name>
        <dbReference type="ChEBI" id="CHEBI:29108"/>
        <label>1</label>
    </ligand>
</feature>
<accession>A0A9R0J234</accession>
<dbReference type="GO" id="GO:0005544">
    <property type="term" value="F:calcium-dependent phospholipid binding"/>
    <property type="evidence" value="ECO:0000318"/>
    <property type="project" value="GO_Central"/>
</dbReference>
<dbReference type="GeneID" id="110798909"/>
<dbReference type="GO" id="GO:0009414">
    <property type="term" value="P:response to water deprivation"/>
    <property type="evidence" value="ECO:0000318"/>
    <property type="project" value="GO_Central"/>
</dbReference>
<dbReference type="SMART" id="SM00335">
    <property type="entry name" value="ANX"/>
    <property type="match status" value="4"/>
</dbReference>
<evidence type="ECO:0000256" key="1">
    <source>
        <dbReference type="ARBA" id="ARBA00022723"/>
    </source>
</evidence>
<dbReference type="PRINTS" id="PR00196">
    <property type="entry name" value="ANNEXIN"/>
</dbReference>
<evidence type="ECO:0000256" key="2">
    <source>
        <dbReference type="ARBA" id="ARBA00022737"/>
    </source>
</evidence>
<dbReference type="GO" id="GO:0005886">
    <property type="term" value="C:plasma membrane"/>
    <property type="evidence" value="ECO:0000318"/>
    <property type="project" value="GO_Central"/>
</dbReference>